<comment type="similarity">
    <text evidence="7">Belongs to the exonuclease superfamily. TREX family.</text>
</comment>
<evidence type="ECO:0000256" key="1">
    <source>
        <dbReference type="ARBA" id="ARBA00001946"/>
    </source>
</evidence>
<comment type="caution">
    <text evidence="10">The sequence shown here is derived from an EMBL/GenBank/DDBJ whole genome shotgun (WGS) entry which is preliminary data.</text>
</comment>
<evidence type="ECO:0000256" key="8">
    <source>
        <dbReference type="SAM" id="MobiDB-lite"/>
    </source>
</evidence>
<keyword evidence="11" id="KW-1185">Reference proteome</keyword>
<dbReference type="InterPro" id="IPR013520">
    <property type="entry name" value="Ribonucl_H"/>
</dbReference>
<proteinExistence type="inferred from homology"/>
<dbReference type="PANTHER" id="PTHR13058:SF19">
    <property type="entry name" value="LD40940P"/>
    <property type="match status" value="1"/>
</dbReference>
<feature type="region of interest" description="Disordered" evidence="8">
    <location>
        <begin position="210"/>
        <end position="263"/>
    </location>
</feature>
<feature type="region of interest" description="Disordered" evidence="8">
    <location>
        <begin position="275"/>
        <end position="367"/>
    </location>
</feature>
<keyword evidence="4" id="KW-0378">Hydrolase</keyword>
<organism evidence="10 11">
    <name type="scientific">Batillaria attramentaria</name>
    <dbReference type="NCBI Taxonomy" id="370345"/>
    <lineage>
        <taxon>Eukaryota</taxon>
        <taxon>Metazoa</taxon>
        <taxon>Spiralia</taxon>
        <taxon>Lophotrochozoa</taxon>
        <taxon>Mollusca</taxon>
        <taxon>Gastropoda</taxon>
        <taxon>Caenogastropoda</taxon>
        <taxon>Sorbeoconcha</taxon>
        <taxon>Cerithioidea</taxon>
        <taxon>Batillariidae</taxon>
        <taxon>Batillaria</taxon>
    </lineage>
</organism>
<feature type="domain" description="Exonuclease" evidence="9">
    <location>
        <begin position="19"/>
        <end position="550"/>
    </location>
</feature>
<sequence length="566" mass="61349">MDATSNASTDKSRRHKIASLVVFDTETTGLPGPGTKITELCFLSVQRDEVISKNFPRVINKLQLCLSPERALPPPISTITGLYNDHLEHMAKFGDAAPLIERFLACQPRPLCIIAHNGNRFDFPLLQAEMRAANQPLPADTGILCADSLEAFRMLDGLPAVPEWVIKKEMKEKKRTNIAMSDTRDSGLKQEQGNNNINELVSAYPAMADVAKQPSDEEAEVSVVPSQTGDKRTERSTGNTCDAHGTSTPAKLPKLEDHSSTAGVSWHPKIIDSQSDQTHEAPYPGNTPTHDEPHNEEAQVVPSNWQPNGEHTPPTNKSIHPPDSNIARQFVKKGQPADFSDEERDRVSRRLFDSDHLPPDNTDADNQHDFTLPGPPVTCTVPSASTEDVCTGDILHLSSQASLSDQDLLALAEEVEAKNGITSLATQDGASGDSKCVNTDQGITDSEGVSQSSTSERNAGDSVTVTVSDKCGETLPQPSSSSAAAARVESDNKGKSAAKLTANKTPNVSYRLGMIHQRVFGSPPDAVHTAEDDCNTLLRLILNRAPEFIEWLDEHAIPLDAVQPMY</sequence>
<protein>
    <recommendedName>
        <fullName evidence="9">Exonuclease domain-containing protein</fullName>
    </recommendedName>
</protein>
<dbReference type="Proteomes" id="UP001519460">
    <property type="component" value="Unassembled WGS sequence"/>
</dbReference>
<feature type="compositionally biased region" description="Basic and acidic residues" evidence="8">
    <location>
        <begin position="343"/>
        <end position="358"/>
    </location>
</feature>
<evidence type="ECO:0000256" key="5">
    <source>
        <dbReference type="ARBA" id="ARBA00022839"/>
    </source>
</evidence>
<feature type="compositionally biased region" description="Polar residues" evidence="8">
    <location>
        <begin position="436"/>
        <end position="467"/>
    </location>
</feature>
<dbReference type="InterPro" id="IPR040393">
    <property type="entry name" value="TREX1/2"/>
</dbReference>
<dbReference type="AlphaFoldDB" id="A0ABD0M0N7"/>
<feature type="compositionally biased region" description="Polar residues" evidence="8">
    <location>
        <begin position="301"/>
        <end position="318"/>
    </location>
</feature>
<accession>A0ABD0M0N7</accession>
<dbReference type="SMART" id="SM00479">
    <property type="entry name" value="EXOIII"/>
    <property type="match status" value="1"/>
</dbReference>
<evidence type="ECO:0000256" key="7">
    <source>
        <dbReference type="ARBA" id="ARBA00025769"/>
    </source>
</evidence>
<evidence type="ECO:0000256" key="2">
    <source>
        <dbReference type="ARBA" id="ARBA00022722"/>
    </source>
</evidence>
<keyword evidence="6" id="KW-0460">Magnesium</keyword>
<feature type="compositionally biased region" description="Polar residues" evidence="8">
    <location>
        <begin position="236"/>
        <end position="249"/>
    </location>
</feature>
<feature type="region of interest" description="Disordered" evidence="8">
    <location>
        <begin position="423"/>
        <end position="502"/>
    </location>
</feature>
<dbReference type="InterPro" id="IPR036397">
    <property type="entry name" value="RNaseH_sf"/>
</dbReference>
<gene>
    <name evidence="10" type="ORF">BaRGS_00003665</name>
</gene>
<dbReference type="GO" id="GO:0046872">
    <property type="term" value="F:metal ion binding"/>
    <property type="evidence" value="ECO:0007669"/>
    <property type="project" value="UniProtKB-KW"/>
</dbReference>
<evidence type="ECO:0000313" key="10">
    <source>
        <dbReference type="EMBL" id="KAK7505095.1"/>
    </source>
</evidence>
<evidence type="ECO:0000259" key="9">
    <source>
        <dbReference type="SMART" id="SM00479"/>
    </source>
</evidence>
<keyword evidence="2" id="KW-0540">Nuclease</keyword>
<reference evidence="10 11" key="1">
    <citation type="journal article" date="2023" name="Sci. Data">
        <title>Genome assembly of the Korean intertidal mud-creeper Batillaria attramentaria.</title>
        <authorList>
            <person name="Patra A.K."/>
            <person name="Ho P.T."/>
            <person name="Jun S."/>
            <person name="Lee S.J."/>
            <person name="Kim Y."/>
            <person name="Won Y.J."/>
        </authorList>
    </citation>
    <scope>NUCLEOTIDE SEQUENCE [LARGE SCALE GENOMIC DNA]</scope>
    <source>
        <strain evidence="10">Wonlab-2016</strain>
    </source>
</reference>
<dbReference type="InterPro" id="IPR012337">
    <property type="entry name" value="RNaseH-like_sf"/>
</dbReference>
<keyword evidence="5" id="KW-0269">Exonuclease</keyword>
<dbReference type="GO" id="GO:0004527">
    <property type="term" value="F:exonuclease activity"/>
    <property type="evidence" value="ECO:0007669"/>
    <property type="project" value="UniProtKB-KW"/>
</dbReference>
<keyword evidence="3" id="KW-0479">Metal-binding</keyword>
<dbReference type="SUPFAM" id="SSF53098">
    <property type="entry name" value="Ribonuclease H-like"/>
    <property type="match status" value="2"/>
</dbReference>
<evidence type="ECO:0000256" key="4">
    <source>
        <dbReference type="ARBA" id="ARBA00022801"/>
    </source>
</evidence>
<name>A0ABD0M0N7_9CAEN</name>
<evidence type="ECO:0000256" key="6">
    <source>
        <dbReference type="ARBA" id="ARBA00022842"/>
    </source>
</evidence>
<evidence type="ECO:0000313" key="11">
    <source>
        <dbReference type="Proteomes" id="UP001519460"/>
    </source>
</evidence>
<dbReference type="PANTHER" id="PTHR13058">
    <property type="entry name" value="THREE PRIME REPAIR EXONUCLEASE 1, 2"/>
    <property type="match status" value="1"/>
</dbReference>
<comment type="cofactor">
    <cofactor evidence="1">
        <name>Mg(2+)</name>
        <dbReference type="ChEBI" id="CHEBI:18420"/>
    </cofactor>
</comment>
<dbReference type="EMBL" id="JACVVK020000012">
    <property type="protein sequence ID" value="KAK7505095.1"/>
    <property type="molecule type" value="Genomic_DNA"/>
</dbReference>
<dbReference type="Gene3D" id="3.30.420.10">
    <property type="entry name" value="Ribonuclease H-like superfamily/Ribonuclease H"/>
    <property type="match status" value="2"/>
</dbReference>
<evidence type="ECO:0000256" key="3">
    <source>
        <dbReference type="ARBA" id="ARBA00022723"/>
    </source>
</evidence>
<dbReference type="Pfam" id="PF00929">
    <property type="entry name" value="RNase_T"/>
    <property type="match status" value="1"/>
</dbReference>